<dbReference type="InterPro" id="IPR022385">
    <property type="entry name" value="Rhs_assc_core"/>
</dbReference>
<reference evidence="2" key="1">
    <citation type="submission" date="2016-10" db="EMBL/GenBank/DDBJ databases">
        <authorList>
            <person name="Varghese N."/>
            <person name="Submissions S."/>
        </authorList>
    </citation>
    <scope>NUCLEOTIDE SEQUENCE [LARGE SCALE GENOMIC DNA]</scope>
    <source>
        <strain evidence="2">DSM 19684</strain>
    </source>
</reference>
<dbReference type="PANTHER" id="PTHR32305:SF15">
    <property type="entry name" value="PROTEIN RHSA-RELATED"/>
    <property type="match status" value="1"/>
</dbReference>
<dbReference type="AlphaFoldDB" id="A0A1G7Q156"/>
<evidence type="ECO:0000313" key="1">
    <source>
        <dbReference type="EMBL" id="SDF91649.1"/>
    </source>
</evidence>
<dbReference type="NCBIfam" id="TIGR03696">
    <property type="entry name" value="Rhs_assc_core"/>
    <property type="match status" value="1"/>
</dbReference>
<accession>A0A1G7Q156</accession>
<dbReference type="InterPro" id="IPR050708">
    <property type="entry name" value="T6SS_VgrG/RHS"/>
</dbReference>
<dbReference type="Gene3D" id="2.180.10.10">
    <property type="entry name" value="RHS repeat-associated core"/>
    <property type="match status" value="1"/>
</dbReference>
<organism evidence="1 2">
    <name type="scientific">Epilithonimonas hungarica</name>
    <dbReference type="NCBI Taxonomy" id="454006"/>
    <lineage>
        <taxon>Bacteria</taxon>
        <taxon>Pseudomonadati</taxon>
        <taxon>Bacteroidota</taxon>
        <taxon>Flavobacteriia</taxon>
        <taxon>Flavobacteriales</taxon>
        <taxon>Weeksellaceae</taxon>
        <taxon>Chryseobacterium group</taxon>
        <taxon>Epilithonimonas</taxon>
    </lineage>
</organism>
<protein>
    <submittedName>
        <fullName evidence="1">RHS repeat-associated core domain-containing protein</fullName>
    </submittedName>
</protein>
<dbReference type="STRING" id="454006.SAMN05421825_2466"/>
<dbReference type="PANTHER" id="PTHR32305">
    <property type="match status" value="1"/>
</dbReference>
<dbReference type="Proteomes" id="UP000199203">
    <property type="component" value="Unassembled WGS sequence"/>
</dbReference>
<gene>
    <name evidence="1" type="ORF">SAMN05421825_2466</name>
</gene>
<name>A0A1G7Q156_9FLAO</name>
<keyword evidence="2" id="KW-1185">Reference proteome</keyword>
<evidence type="ECO:0000313" key="2">
    <source>
        <dbReference type="Proteomes" id="UP000199203"/>
    </source>
</evidence>
<proteinExistence type="predicted"/>
<dbReference type="EMBL" id="FNBH01000002">
    <property type="protein sequence ID" value="SDF91649.1"/>
    <property type="molecule type" value="Genomic_DNA"/>
</dbReference>
<sequence length="381" mass="41183">MGNVRLSYARNPDTGSIDVLDRNDYYPFGMNMQGVDSSFDTMGSFLNHKYNRKELQETGFYDYGWRQYMPDLGRWFGMDKLSETYSSTSPYAYVMNNPAMNFDPDGRYTQGSGDNWLQDMWDNTTSYSSWTNTGNGSFTGGEIGMTSEQFTSFFNFLSGGGSGSYTYWTNAPGRDMGGYNSSGMSVSMYGVDAHKITIKDNGWWSDMLDKAAGFMDSLVFKIEGTSSFGVQLGGKTSFGSLEGGFWTATIGKFGWSNKDGGYIKSGDGKGHNFLGGSVKFLSNKLSVGGNVDYVTNDIIPPNGSDLIDYYANNGNLEGQANFGSAKSIISSPKGSAAEALGVSLKSRLNAGNKEGCSSCITISAGVKAFLGIEGKITVGIK</sequence>